<evidence type="ECO:0000256" key="2">
    <source>
        <dbReference type="SAM" id="Phobius"/>
    </source>
</evidence>
<dbReference type="AlphaFoldDB" id="A0A0F9LBC1"/>
<comment type="caution">
    <text evidence="3">The sequence shown here is derived from an EMBL/GenBank/DDBJ whole genome shotgun (WGS) entry which is preliminary data.</text>
</comment>
<keyword evidence="2" id="KW-0812">Transmembrane</keyword>
<feature type="transmembrane region" description="Helical" evidence="2">
    <location>
        <begin position="37"/>
        <end position="58"/>
    </location>
</feature>
<accession>A0A0F9LBC1</accession>
<feature type="region of interest" description="Disordered" evidence="1">
    <location>
        <begin position="82"/>
        <end position="101"/>
    </location>
</feature>
<gene>
    <name evidence="3" type="ORF">LCGC14_1297220</name>
</gene>
<keyword evidence="2" id="KW-1133">Transmembrane helix</keyword>
<sequence length="101" mass="10967">MKRYNDLKHCANIFKVLGLLSVVINLLASAVAQDLTFAVVGLISLLWLYAWGAALLTLGDIAYAVRASASLALEQDEARKARASKNGKSLNLKHVKREKSA</sequence>
<feature type="transmembrane region" description="Helical" evidence="2">
    <location>
        <begin position="12"/>
        <end position="31"/>
    </location>
</feature>
<reference evidence="3" key="1">
    <citation type="journal article" date="2015" name="Nature">
        <title>Complex archaea that bridge the gap between prokaryotes and eukaryotes.</title>
        <authorList>
            <person name="Spang A."/>
            <person name="Saw J.H."/>
            <person name="Jorgensen S.L."/>
            <person name="Zaremba-Niedzwiedzka K."/>
            <person name="Martijn J."/>
            <person name="Lind A.E."/>
            <person name="van Eijk R."/>
            <person name="Schleper C."/>
            <person name="Guy L."/>
            <person name="Ettema T.J."/>
        </authorList>
    </citation>
    <scope>NUCLEOTIDE SEQUENCE</scope>
</reference>
<evidence type="ECO:0000256" key="1">
    <source>
        <dbReference type="SAM" id="MobiDB-lite"/>
    </source>
</evidence>
<keyword evidence="2" id="KW-0472">Membrane</keyword>
<proteinExistence type="predicted"/>
<organism evidence="3">
    <name type="scientific">marine sediment metagenome</name>
    <dbReference type="NCBI Taxonomy" id="412755"/>
    <lineage>
        <taxon>unclassified sequences</taxon>
        <taxon>metagenomes</taxon>
        <taxon>ecological metagenomes</taxon>
    </lineage>
</organism>
<name>A0A0F9LBC1_9ZZZZ</name>
<dbReference type="EMBL" id="LAZR01007535">
    <property type="protein sequence ID" value="KKM84631.1"/>
    <property type="molecule type" value="Genomic_DNA"/>
</dbReference>
<protein>
    <submittedName>
        <fullName evidence="3">Uncharacterized protein</fullName>
    </submittedName>
</protein>
<evidence type="ECO:0000313" key="3">
    <source>
        <dbReference type="EMBL" id="KKM84631.1"/>
    </source>
</evidence>